<dbReference type="InterPro" id="IPR011990">
    <property type="entry name" value="TPR-like_helical_dom_sf"/>
</dbReference>
<name>A0A1F7WM48_9BACT</name>
<protein>
    <submittedName>
        <fullName evidence="1">Uncharacterized protein</fullName>
    </submittedName>
</protein>
<dbReference type="AlphaFoldDB" id="A0A1F7WM48"/>
<evidence type="ECO:0000313" key="2">
    <source>
        <dbReference type="Proteomes" id="UP000178735"/>
    </source>
</evidence>
<organism evidence="1 2">
    <name type="scientific">Candidatus Wallbacteria bacterium GWC2_49_35</name>
    <dbReference type="NCBI Taxonomy" id="1817813"/>
    <lineage>
        <taxon>Bacteria</taxon>
        <taxon>Candidatus Walliibacteriota</taxon>
    </lineage>
</organism>
<dbReference type="Proteomes" id="UP000178735">
    <property type="component" value="Unassembled WGS sequence"/>
</dbReference>
<reference evidence="1 2" key="1">
    <citation type="journal article" date="2016" name="Nat. Commun.">
        <title>Thousands of microbial genomes shed light on interconnected biogeochemical processes in an aquifer system.</title>
        <authorList>
            <person name="Anantharaman K."/>
            <person name="Brown C.T."/>
            <person name="Hug L.A."/>
            <person name="Sharon I."/>
            <person name="Castelle C.J."/>
            <person name="Probst A.J."/>
            <person name="Thomas B.C."/>
            <person name="Singh A."/>
            <person name="Wilkins M.J."/>
            <person name="Karaoz U."/>
            <person name="Brodie E.L."/>
            <person name="Williams K.H."/>
            <person name="Hubbard S.S."/>
            <person name="Banfield J.F."/>
        </authorList>
    </citation>
    <scope>NUCLEOTIDE SEQUENCE [LARGE SCALE GENOMIC DNA]</scope>
</reference>
<dbReference type="STRING" id="1817813.A2008_03330"/>
<dbReference type="SUPFAM" id="SSF48452">
    <property type="entry name" value="TPR-like"/>
    <property type="match status" value="1"/>
</dbReference>
<gene>
    <name evidence="1" type="ORF">A2008_03330</name>
</gene>
<comment type="caution">
    <text evidence="1">The sequence shown here is derived from an EMBL/GenBank/DDBJ whole genome shotgun (WGS) entry which is preliminary data.</text>
</comment>
<dbReference type="InterPro" id="IPR019734">
    <property type="entry name" value="TPR_rpt"/>
</dbReference>
<sequence length="368" mass="40874">MTNSIEQTTPHTTKDIDRIDLLKILFEKLLCDNKIDGAEKTLFAGFKVEFGISDAKYSEVLAETVAEIKEKGNIFAGGCNLDENGREYKISIYREAYYRMLLNGKITEGENDLLIGLNKILKLEEDAESEAVLGANSMAMDEAVKNIAAKNYNAAASLLAAFTPDKKHFRRYYQTAYSIFKSRAAASSAAAAGDSAMREAADEFEKLFIAGKPNEKTAPWEAVYYHARLVPLSEFEKREKCLNAALEAAGDDEKKHLAYFQIAFSHQAVKNYERAVEFYSLAEKHDDGDADTAINLISCLLSLKQYERAKKYADEKNEKFSASAAFLNNCAILHLKLNDSGLAAELFKKALAVDPGFADARVNLSKIM</sequence>
<dbReference type="SMART" id="SM00028">
    <property type="entry name" value="TPR"/>
    <property type="match status" value="2"/>
</dbReference>
<dbReference type="EMBL" id="MGFH01000153">
    <property type="protein sequence ID" value="OGM03912.1"/>
    <property type="molecule type" value="Genomic_DNA"/>
</dbReference>
<proteinExistence type="predicted"/>
<accession>A0A1F7WM48</accession>
<dbReference type="Gene3D" id="1.25.40.10">
    <property type="entry name" value="Tetratricopeptide repeat domain"/>
    <property type="match status" value="1"/>
</dbReference>
<evidence type="ECO:0000313" key="1">
    <source>
        <dbReference type="EMBL" id="OGM03912.1"/>
    </source>
</evidence>